<reference evidence="3" key="1">
    <citation type="submission" date="2018-05" db="EMBL/GenBank/DDBJ databases">
        <authorList>
            <person name="Lanie J.A."/>
            <person name="Ng W.-L."/>
            <person name="Kazmierczak K.M."/>
            <person name="Andrzejewski T.M."/>
            <person name="Davidsen T.M."/>
            <person name="Wayne K.J."/>
            <person name="Tettelin H."/>
            <person name="Glass J.I."/>
            <person name="Rusch D."/>
            <person name="Podicherti R."/>
            <person name="Tsui H.-C.T."/>
            <person name="Winkler M.E."/>
        </authorList>
    </citation>
    <scope>NUCLEOTIDE SEQUENCE</scope>
</reference>
<feature type="transmembrane region" description="Helical" evidence="2">
    <location>
        <begin position="27"/>
        <end position="47"/>
    </location>
</feature>
<dbReference type="AlphaFoldDB" id="A0A383A6W8"/>
<feature type="transmembrane region" description="Helical" evidence="2">
    <location>
        <begin position="112"/>
        <end position="132"/>
    </location>
</feature>
<keyword evidence="2" id="KW-0472">Membrane</keyword>
<feature type="transmembrane region" description="Helical" evidence="2">
    <location>
        <begin position="144"/>
        <end position="165"/>
    </location>
</feature>
<feature type="non-terminal residue" evidence="3">
    <location>
        <position position="1"/>
    </location>
</feature>
<organism evidence="3">
    <name type="scientific">marine metagenome</name>
    <dbReference type="NCBI Taxonomy" id="408172"/>
    <lineage>
        <taxon>unclassified sequences</taxon>
        <taxon>metagenomes</taxon>
        <taxon>ecological metagenomes</taxon>
    </lineage>
</organism>
<sequence>QRVGSVEMPRTSDELLGLIQEFGRETYPTLIAIIAVAVYSGFVFMFYRALAKKDLLTLDLSKYADDFSGKVKKYLRSVLFVIQYIIVIPILIAFWTLVIAVILTLLSESTDHARNALIATSLVGAVRILAYFTEDLSRDVAKMLPFAVLGVFLVNSTSIQWNQFVDLLNNLPELGKSFLLSVLLLVIIETLLRIIIIVRRIRGKRSERMKMQGEIAEKVGRSVDDVRADLKDDGSLNYSAGADAEEMQELVEE</sequence>
<dbReference type="EMBL" id="UINC01189570">
    <property type="protein sequence ID" value="SVE03319.1"/>
    <property type="molecule type" value="Genomic_DNA"/>
</dbReference>
<keyword evidence="2" id="KW-0812">Transmembrane</keyword>
<feature type="compositionally biased region" description="Acidic residues" evidence="1">
    <location>
        <begin position="243"/>
        <end position="253"/>
    </location>
</feature>
<protein>
    <submittedName>
        <fullName evidence="3">Uncharacterized protein</fullName>
    </submittedName>
</protein>
<evidence type="ECO:0000313" key="3">
    <source>
        <dbReference type="EMBL" id="SVE03319.1"/>
    </source>
</evidence>
<proteinExistence type="predicted"/>
<evidence type="ECO:0000256" key="1">
    <source>
        <dbReference type="SAM" id="MobiDB-lite"/>
    </source>
</evidence>
<name>A0A383A6W8_9ZZZZ</name>
<keyword evidence="2" id="KW-1133">Transmembrane helix</keyword>
<evidence type="ECO:0000256" key="2">
    <source>
        <dbReference type="SAM" id="Phobius"/>
    </source>
</evidence>
<feature type="transmembrane region" description="Helical" evidence="2">
    <location>
        <begin position="177"/>
        <end position="201"/>
    </location>
</feature>
<accession>A0A383A6W8</accession>
<gene>
    <name evidence="3" type="ORF">METZ01_LOCUS456173</name>
</gene>
<feature type="non-terminal residue" evidence="3">
    <location>
        <position position="253"/>
    </location>
</feature>
<feature type="transmembrane region" description="Helical" evidence="2">
    <location>
        <begin position="78"/>
        <end position="106"/>
    </location>
</feature>
<feature type="region of interest" description="Disordered" evidence="1">
    <location>
        <begin position="231"/>
        <end position="253"/>
    </location>
</feature>